<gene>
    <name evidence="1" type="ORF">S01H1_29248</name>
</gene>
<dbReference type="EMBL" id="BARS01017921">
    <property type="protein sequence ID" value="GAF88720.1"/>
    <property type="molecule type" value="Genomic_DNA"/>
</dbReference>
<dbReference type="PANTHER" id="PTHR43434:SF1">
    <property type="entry name" value="PHOSPHOGLYCOLATE PHOSPHATASE"/>
    <property type="match status" value="1"/>
</dbReference>
<dbReference type="InterPro" id="IPR041492">
    <property type="entry name" value="HAD_2"/>
</dbReference>
<evidence type="ECO:0008006" key="2">
    <source>
        <dbReference type="Google" id="ProtNLM"/>
    </source>
</evidence>
<dbReference type="InterPro" id="IPR050155">
    <property type="entry name" value="HAD-like_hydrolase_sf"/>
</dbReference>
<evidence type="ECO:0000313" key="1">
    <source>
        <dbReference type="EMBL" id="GAF88720.1"/>
    </source>
</evidence>
<reference evidence="1" key="1">
    <citation type="journal article" date="2014" name="Front. Microbiol.">
        <title>High frequency of phylogenetically diverse reductive dehalogenase-homologous genes in deep subseafloor sedimentary metagenomes.</title>
        <authorList>
            <person name="Kawai M."/>
            <person name="Futagami T."/>
            <person name="Toyoda A."/>
            <person name="Takaki Y."/>
            <person name="Nishi S."/>
            <person name="Hori S."/>
            <person name="Arai W."/>
            <person name="Tsubouchi T."/>
            <person name="Morono Y."/>
            <person name="Uchiyama I."/>
            <person name="Ito T."/>
            <person name="Fujiyama A."/>
            <person name="Inagaki F."/>
            <person name="Takami H."/>
        </authorList>
    </citation>
    <scope>NUCLEOTIDE SEQUENCE</scope>
    <source>
        <strain evidence="1">Expedition CK06-06</strain>
    </source>
</reference>
<accession>X0UJN2</accession>
<dbReference type="Gene3D" id="3.40.50.1000">
    <property type="entry name" value="HAD superfamily/HAD-like"/>
    <property type="match status" value="1"/>
</dbReference>
<organism evidence="1">
    <name type="scientific">marine sediment metagenome</name>
    <dbReference type="NCBI Taxonomy" id="412755"/>
    <lineage>
        <taxon>unclassified sequences</taxon>
        <taxon>metagenomes</taxon>
        <taxon>ecological metagenomes</taxon>
    </lineage>
</organism>
<name>X0UJN2_9ZZZZ</name>
<dbReference type="SUPFAM" id="SSF56784">
    <property type="entry name" value="HAD-like"/>
    <property type="match status" value="1"/>
</dbReference>
<dbReference type="InterPro" id="IPR023214">
    <property type="entry name" value="HAD_sf"/>
</dbReference>
<dbReference type="PANTHER" id="PTHR43434">
    <property type="entry name" value="PHOSPHOGLYCOLATE PHOSPHATASE"/>
    <property type="match status" value="1"/>
</dbReference>
<dbReference type="InterPro" id="IPR036412">
    <property type="entry name" value="HAD-like_sf"/>
</dbReference>
<feature type="non-terminal residue" evidence="1">
    <location>
        <position position="1"/>
    </location>
</feature>
<comment type="caution">
    <text evidence="1">The sequence shown here is derived from an EMBL/GenBank/DDBJ whole genome shotgun (WGS) entry which is preliminary data.</text>
</comment>
<dbReference type="GO" id="GO:0008967">
    <property type="term" value="F:phosphoglycolate phosphatase activity"/>
    <property type="evidence" value="ECO:0007669"/>
    <property type="project" value="TreeGrafter"/>
</dbReference>
<protein>
    <recommendedName>
        <fullName evidence="2">HAD family hydrolase</fullName>
    </recommendedName>
</protein>
<sequence>FNAVVARDDTPHPKPDARQLYVTIELLGALPKNTLYIGDTTTDLTTAKNAGVDFVGYWRDERWAKMLIEGGCERIVKDLLDIVEIAGA</sequence>
<dbReference type="AlphaFoldDB" id="X0UJN2"/>
<proteinExistence type="predicted"/>
<dbReference type="GO" id="GO:0006281">
    <property type="term" value="P:DNA repair"/>
    <property type="evidence" value="ECO:0007669"/>
    <property type="project" value="TreeGrafter"/>
</dbReference>
<dbReference type="Pfam" id="PF13419">
    <property type="entry name" value="HAD_2"/>
    <property type="match status" value="1"/>
</dbReference>